<dbReference type="RefSeq" id="WP_168672859.1">
    <property type="nucleotide sequence ID" value="NZ_JAAVTK010000004.1"/>
</dbReference>
<proteinExistence type="predicted"/>
<keyword evidence="1" id="KW-0732">Signal</keyword>
<dbReference type="InterPro" id="IPR011652">
    <property type="entry name" value="MORN_2"/>
</dbReference>
<accession>A0ABX1HG41</accession>
<dbReference type="Proteomes" id="UP000717634">
    <property type="component" value="Unassembled WGS sequence"/>
</dbReference>
<reference evidence="2 3" key="1">
    <citation type="submission" date="2020-03" db="EMBL/GenBank/DDBJ databases">
        <title>Genomic Encyclopedia of Type Strains, Phase IV (KMG-V): Genome sequencing to study the core and pangenomes of soil and plant-associated prokaryotes.</title>
        <authorList>
            <person name="Whitman W."/>
        </authorList>
    </citation>
    <scope>NUCLEOTIDE SEQUENCE [LARGE SCALE GENOMIC DNA]</scope>
    <source>
        <strain evidence="2 3">1B</strain>
    </source>
</reference>
<dbReference type="SUPFAM" id="SSF74653">
    <property type="entry name" value="TolA/TonB C-terminal domain"/>
    <property type="match status" value="1"/>
</dbReference>
<sequence length="283" mass="31681">MKTRLLYLSLLLAGPLAGRAQAPRAATPSPISSFFTPDYQPANSSDTTAMCAETTFRDSLSGTTRVYYPSGNLKQYIPYANVARGVRYGCVTTWYESGQMCTKEDYVRGVRHGDLLTYYPDGTLKRREHCQDGRCGVGTCYDANGYPVPYFAYEQLPLYPGGEERLLKELTKAVRLNRQELAAARRAVGHLPDMVQYGWRREVDVELAVAPDGRIAHARVVQSTAGFLNSAVLRAVASLQRQFVPGRRDGQVMTSYLTVPLFYTLEAPTRQPYYGGSRMPRRY</sequence>
<protein>
    <submittedName>
        <fullName evidence="2">Protein TonB</fullName>
    </submittedName>
</protein>
<comment type="caution">
    <text evidence="2">The sequence shown here is derived from an EMBL/GenBank/DDBJ whole genome shotgun (WGS) entry which is preliminary data.</text>
</comment>
<name>A0ABX1HG41_9BACT</name>
<dbReference type="Pfam" id="PF07661">
    <property type="entry name" value="MORN_2"/>
    <property type="match status" value="2"/>
</dbReference>
<dbReference type="EMBL" id="JAAVTK010000004">
    <property type="protein sequence ID" value="NKI89218.1"/>
    <property type="molecule type" value="Genomic_DNA"/>
</dbReference>
<feature type="signal peptide" evidence="1">
    <location>
        <begin position="1"/>
        <end position="20"/>
    </location>
</feature>
<gene>
    <name evidence="2" type="ORF">HBN54_001813</name>
</gene>
<evidence type="ECO:0000313" key="2">
    <source>
        <dbReference type="EMBL" id="NKI89218.1"/>
    </source>
</evidence>
<feature type="chain" id="PRO_5045893034" evidence="1">
    <location>
        <begin position="21"/>
        <end position="283"/>
    </location>
</feature>
<dbReference type="Gene3D" id="3.30.1150.10">
    <property type="match status" value="1"/>
</dbReference>
<organism evidence="2 3">
    <name type="scientific">Hymenobacter artigasi</name>
    <dbReference type="NCBI Taxonomy" id="2719616"/>
    <lineage>
        <taxon>Bacteria</taxon>
        <taxon>Pseudomonadati</taxon>
        <taxon>Bacteroidota</taxon>
        <taxon>Cytophagia</taxon>
        <taxon>Cytophagales</taxon>
        <taxon>Hymenobacteraceae</taxon>
        <taxon>Hymenobacter</taxon>
    </lineage>
</organism>
<keyword evidence="3" id="KW-1185">Reference proteome</keyword>
<dbReference type="Gene3D" id="2.20.110.10">
    <property type="entry name" value="Histone H3 K4-specific methyltransferase SET7/9 N-terminal domain"/>
    <property type="match status" value="1"/>
</dbReference>
<evidence type="ECO:0000313" key="3">
    <source>
        <dbReference type="Proteomes" id="UP000717634"/>
    </source>
</evidence>
<dbReference type="SUPFAM" id="SSF82185">
    <property type="entry name" value="Histone H3 K4-specific methyltransferase SET7/9 N-terminal domain"/>
    <property type="match status" value="1"/>
</dbReference>
<evidence type="ECO:0000256" key="1">
    <source>
        <dbReference type="SAM" id="SignalP"/>
    </source>
</evidence>